<proteinExistence type="predicted"/>
<feature type="transmembrane region" description="Helical" evidence="1">
    <location>
        <begin position="53"/>
        <end position="71"/>
    </location>
</feature>
<dbReference type="EMBL" id="JBBGZA010000001">
    <property type="protein sequence ID" value="MEJ5094147.1"/>
    <property type="molecule type" value="Genomic_DNA"/>
</dbReference>
<keyword evidence="1" id="KW-1133">Transmembrane helix</keyword>
<sequence>MHPSRFVAVLVGLLVPVSAAWASAANSLAAQMIANAPRSQAPPSFNGDPTLFAWNLFLMTAGMFLGFMLSARQAQRIWSQRVYDHPLHPVTLYRAITFLAAVALMIRCGTEALNLWGWNPDDPATYARVVMAKRWLDPVALGCGFSWMAIVVLGEPGIEYKLRSGPLPVDMWSRWPVLARAAGIVILSGIIAAAAVLLR</sequence>
<keyword evidence="1" id="KW-0812">Transmembrane</keyword>
<reference evidence="3 4" key="1">
    <citation type="submission" date="2023-12" db="EMBL/GenBank/DDBJ databases">
        <title>Gut-associated functions are favored during microbiome assembly across C. elegans life.</title>
        <authorList>
            <person name="Zimmermann J."/>
        </authorList>
    </citation>
    <scope>NUCLEOTIDE SEQUENCE [LARGE SCALE GENOMIC DNA]</scope>
    <source>
        <strain evidence="3 4">JUb134</strain>
    </source>
</reference>
<protein>
    <recommendedName>
        <fullName evidence="5">DUF3995 domain-containing protein</fullName>
    </recommendedName>
</protein>
<evidence type="ECO:0000256" key="1">
    <source>
        <dbReference type="SAM" id="Phobius"/>
    </source>
</evidence>
<evidence type="ECO:0008006" key="5">
    <source>
        <dbReference type="Google" id="ProtNLM"/>
    </source>
</evidence>
<dbReference type="RefSeq" id="WP_239555331.1">
    <property type="nucleotide sequence ID" value="NZ_JBBGZA010000001.1"/>
</dbReference>
<comment type="caution">
    <text evidence="3">The sequence shown here is derived from an EMBL/GenBank/DDBJ whole genome shotgun (WGS) entry which is preliminary data.</text>
</comment>
<accession>A0ABU8Q336</accession>
<keyword evidence="2" id="KW-0732">Signal</keyword>
<feature type="chain" id="PRO_5045727161" description="DUF3995 domain-containing protein" evidence="2">
    <location>
        <begin position="23"/>
        <end position="199"/>
    </location>
</feature>
<gene>
    <name evidence="3" type="ORF">WH159_06295</name>
</gene>
<keyword evidence="1" id="KW-0472">Membrane</keyword>
<evidence type="ECO:0000313" key="4">
    <source>
        <dbReference type="Proteomes" id="UP001380365"/>
    </source>
</evidence>
<evidence type="ECO:0000313" key="3">
    <source>
        <dbReference type="EMBL" id="MEJ5094147.1"/>
    </source>
</evidence>
<feature type="signal peptide" evidence="2">
    <location>
        <begin position="1"/>
        <end position="22"/>
    </location>
</feature>
<evidence type="ECO:0000256" key="2">
    <source>
        <dbReference type="SAM" id="SignalP"/>
    </source>
</evidence>
<dbReference type="Proteomes" id="UP001380365">
    <property type="component" value="Unassembled WGS sequence"/>
</dbReference>
<feature type="transmembrane region" description="Helical" evidence="1">
    <location>
        <begin position="177"/>
        <end position="198"/>
    </location>
</feature>
<keyword evidence="4" id="KW-1185">Reference proteome</keyword>
<organism evidence="3 4">
    <name type="scientific">Sphingomonas molluscorum</name>
    <dbReference type="NCBI Taxonomy" id="418184"/>
    <lineage>
        <taxon>Bacteria</taxon>
        <taxon>Pseudomonadati</taxon>
        <taxon>Pseudomonadota</taxon>
        <taxon>Alphaproteobacteria</taxon>
        <taxon>Sphingomonadales</taxon>
        <taxon>Sphingomonadaceae</taxon>
        <taxon>Sphingomonas</taxon>
    </lineage>
</organism>
<feature type="transmembrane region" description="Helical" evidence="1">
    <location>
        <begin position="138"/>
        <end position="156"/>
    </location>
</feature>
<name>A0ABU8Q336_9SPHN</name>